<proteinExistence type="predicted"/>
<gene>
    <name evidence="1" type="ORF">LX69_01252</name>
</gene>
<dbReference type="Proteomes" id="UP000249239">
    <property type="component" value="Unassembled WGS sequence"/>
</dbReference>
<name>A0A2W7Q7X0_9BACT</name>
<accession>A0A2W7Q7X0</accession>
<dbReference type="OrthoDB" id="1157001at2"/>
<dbReference type="AlphaFoldDB" id="A0A2W7Q7X0"/>
<organism evidence="1 2">
    <name type="scientific">Breznakibacter xylanolyticus</name>
    <dbReference type="NCBI Taxonomy" id="990"/>
    <lineage>
        <taxon>Bacteria</taxon>
        <taxon>Pseudomonadati</taxon>
        <taxon>Bacteroidota</taxon>
        <taxon>Bacteroidia</taxon>
        <taxon>Marinilabiliales</taxon>
        <taxon>Marinilabiliaceae</taxon>
        <taxon>Breznakibacter</taxon>
    </lineage>
</organism>
<sequence>MIDALKQARNLILHCHNDIACMKQAVDTMYRVYTSLSPVTITDQNDANIYLPSGKAISPSQAAHCLLEMKRTAIFLRGIHQAIAHQLSTHAHRPIRVLYAGTGPYAALITPLLIDLNPRELTVDLMDINPVSLQSTADVLMKLGLSGFVGEVHLADASTYK</sequence>
<dbReference type="EMBL" id="QKZK01000008">
    <property type="protein sequence ID" value="PZX17839.1"/>
    <property type="molecule type" value="Genomic_DNA"/>
</dbReference>
<evidence type="ECO:0000313" key="1">
    <source>
        <dbReference type="EMBL" id="PZX17839.1"/>
    </source>
</evidence>
<dbReference type="RefSeq" id="WP_111444956.1">
    <property type="nucleotide sequence ID" value="NZ_QKZK01000008.1"/>
</dbReference>
<keyword evidence="2" id="KW-1185">Reference proteome</keyword>
<protein>
    <submittedName>
        <fullName evidence="1">Uncharacterized protein</fullName>
    </submittedName>
</protein>
<reference evidence="1 2" key="1">
    <citation type="submission" date="2018-06" db="EMBL/GenBank/DDBJ databases">
        <title>Genomic Encyclopedia of Archaeal and Bacterial Type Strains, Phase II (KMG-II): from individual species to whole genera.</title>
        <authorList>
            <person name="Goeker M."/>
        </authorList>
    </citation>
    <scope>NUCLEOTIDE SEQUENCE [LARGE SCALE GENOMIC DNA]</scope>
    <source>
        <strain evidence="1 2">DSM 6779</strain>
    </source>
</reference>
<evidence type="ECO:0000313" key="2">
    <source>
        <dbReference type="Proteomes" id="UP000249239"/>
    </source>
</evidence>
<comment type="caution">
    <text evidence="1">The sequence shown here is derived from an EMBL/GenBank/DDBJ whole genome shotgun (WGS) entry which is preliminary data.</text>
</comment>